<dbReference type="AlphaFoldDB" id="A0A4S8LYG9"/>
<dbReference type="OrthoDB" id="194358at2759"/>
<evidence type="ECO:0000313" key="6">
    <source>
        <dbReference type="Proteomes" id="UP000297245"/>
    </source>
</evidence>
<accession>A0A4S8LYG9</accession>
<dbReference type="InterPro" id="IPR002110">
    <property type="entry name" value="Ankyrin_rpt"/>
</dbReference>
<dbReference type="PANTHER" id="PTHR24198:SF165">
    <property type="entry name" value="ANKYRIN REPEAT-CONTAINING PROTEIN-RELATED"/>
    <property type="match status" value="1"/>
</dbReference>
<evidence type="ECO:0000256" key="1">
    <source>
        <dbReference type="ARBA" id="ARBA00022737"/>
    </source>
</evidence>
<proteinExistence type="predicted"/>
<feature type="repeat" description="ANK" evidence="3">
    <location>
        <begin position="111"/>
        <end position="136"/>
    </location>
</feature>
<dbReference type="Pfam" id="PF00023">
    <property type="entry name" value="Ank"/>
    <property type="match status" value="1"/>
</dbReference>
<evidence type="ECO:0000256" key="2">
    <source>
        <dbReference type="ARBA" id="ARBA00023043"/>
    </source>
</evidence>
<dbReference type="Gene3D" id="1.25.40.20">
    <property type="entry name" value="Ankyrin repeat-containing domain"/>
    <property type="match status" value="2"/>
</dbReference>
<keyword evidence="6" id="KW-1185">Reference proteome</keyword>
<dbReference type="SMART" id="SM00248">
    <property type="entry name" value="ANK"/>
    <property type="match status" value="6"/>
</dbReference>
<dbReference type="EMBL" id="ML179222">
    <property type="protein sequence ID" value="THU94521.1"/>
    <property type="molecule type" value="Genomic_DNA"/>
</dbReference>
<organism evidence="5 6">
    <name type="scientific">Dendrothele bispora (strain CBS 962.96)</name>
    <dbReference type="NCBI Taxonomy" id="1314807"/>
    <lineage>
        <taxon>Eukaryota</taxon>
        <taxon>Fungi</taxon>
        <taxon>Dikarya</taxon>
        <taxon>Basidiomycota</taxon>
        <taxon>Agaricomycotina</taxon>
        <taxon>Agaricomycetes</taxon>
        <taxon>Agaricomycetidae</taxon>
        <taxon>Agaricales</taxon>
        <taxon>Agaricales incertae sedis</taxon>
        <taxon>Dendrothele</taxon>
    </lineage>
</organism>
<dbReference type="PROSITE" id="PS50088">
    <property type="entry name" value="ANK_REPEAT"/>
    <property type="match status" value="2"/>
</dbReference>
<keyword evidence="4" id="KW-1133">Transmembrane helix</keyword>
<keyword evidence="4" id="KW-0472">Membrane</keyword>
<dbReference type="PROSITE" id="PS50297">
    <property type="entry name" value="ANK_REP_REGION"/>
    <property type="match status" value="2"/>
</dbReference>
<keyword evidence="2 3" id="KW-0040">ANK repeat</keyword>
<name>A0A4S8LYG9_DENBC</name>
<dbReference type="SUPFAM" id="SSF48403">
    <property type="entry name" value="Ankyrin repeat"/>
    <property type="match status" value="1"/>
</dbReference>
<evidence type="ECO:0000256" key="3">
    <source>
        <dbReference type="PROSITE-ProRule" id="PRU00023"/>
    </source>
</evidence>
<feature type="transmembrane region" description="Helical" evidence="4">
    <location>
        <begin position="330"/>
        <end position="350"/>
    </location>
</feature>
<reference evidence="5 6" key="1">
    <citation type="journal article" date="2019" name="Nat. Ecol. Evol.">
        <title>Megaphylogeny resolves global patterns of mushroom evolution.</title>
        <authorList>
            <person name="Varga T."/>
            <person name="Krizsan K."/>
            <person name="Foldi C."/>
            <person name="Dima B."/>
            <person name="Sanchez-Garcia M."/>
            <person name="Sanchez-Ramirez S."/>
            <person name="Szollosi G.J."/>
            <person name="Szarkandi J.G."/>
            <person name="Papp V."/>
            <person name="Albert L."/>
            <person name="Andreopoulos W."/>
            <person name="Angelini C."/>
            <person name="Antonin V."/>
            <person name="Barry K.W."/>
            <person name="Bougher N.L."/>
            <person name="Buchanan P."/>
            <person name="Buyck B."/>
            <person name="Bense V."/>
            <person name="Catcheside P."/>
            <person name="Chovatia M."/>
            <person name="Cooper J."/>
            <person name="Damon W."/>
            <person name="Desjardin D."/>
            <person name="Finy P."/>
            <person name="Geml J."/>
            <person name="Haridas S."/>
            <person name="Hughes K."/>
            <person name="Justo A."/>
            <person name="Karasinski D."/>
            <person name="Kautmanova I."/>
            <person name="Kiss B."/>
            <person name="Kocsube S."/>
            <person name="Kotiranta H."/>
            <person name="LaButti K.M."/>
            <person name="Lechner B.E."/>
            <person name="Liimatainen K."/>
            <person name="Lipzen A."/>
            <person name="Lukacs Z."/>
            <person name="Mihaltcheva S."/>
            <person name="Morgado L.N."/>
            <person name="Niskanen T."/>
            <person name="Noordeloos M.E."/>
            <person name="Ohm R.A."/>
            <person name="Ortiz-Santana B."/>
            <person name="Ovrebo C."/>
            <person name="Racz N."/>
            <person name="Riley R."/>
            <person name="Savchenko A."/>
            <person name="Shiryaev A."/>
            <person name="Soop K."/>
            <person name="Spirin V."/>
            <person name="Szebenyi C."/>
            <person name="Tomsovsky M."/>
            <person name="Tulloss R.E."/>
            <person name="Uehling J."/>
            <person name="Grigoriev I.V."/>
            <person name="Vagvolgyi C."/>
            <person name="Papp T."/>
            <person name="Martin F.M."/>
            <person name="Miettinen O."/>
            <person name="Hibbett D.S."/>
            <person name="Nagy L.G."/>
        </authorList>
    </citation>
    <scope>NUCLEOTIDE SEQUENCE [LARGE SCALE GENOMIC DNA]</scope>
    <source>
        <strain evidence="5 6">CBS 962.96</strain>
    </source>
</reference>
<gene>
    <name evidence="5" type="ORF">K435DRAFT_839840</name>
</gene>
<feature type="repeat" description="ANK" evidence="3">
    <location>
        <begin position="230"/>
        <end position="259"/>
    </location>
</feature>
<dbReference type="Pfam" id="PF12796">
    <property type="entry name" value="Ank_2"/>
    <property type="match status" value="1"/>
</dbReference>
<keyword evidence="1" id="KW-0677">Repeat</keyword>
<dbReference type="InterPro" id="IPR036770">
    <property type="entry name" value="Ankyrin_rpt-contain_sf"/>
</dbReference>
<keyword evidence="4" id="KW-0812">Transmembrane</keyword>
<dbReference type="Proteomes" id="UP000297245">
    <property type="component" value="Unassembled WGS sequence"/>
</dbReference>
<sequence length="361" mass="40182">MYYTHSEEQIAVQVSKSFQETKSCEEAEERVKTWLSDPNITQRHLLTMFDRAAHYGYAPIVELLIERGVISDINGFEAIGAMRHTIYYAGSLPVVQTLVKAGFNVNNNMSHDGTPLRLAVNRNRVDIVDWLLDNGAVTLGYAPDDPVYPYSLLILTEAAERASPEVISMLVGERGKVPVKHSRALERAAYAGRVDNVVKLLELGAEIDEIADLEKSPHFGYEEAEQGFGNALHVAAEEGHLEVVRLLLNRGADPELKDTNGRSAKERARKAGHRQVAALLPPADEESRVNKALSDVSRTEDYGRVRWRVRTVRMLTGYQYIDCAVKILKGFFGVLVGVLISLNLGGSVNFRALMSYPIEFQ</sequence>
<evidence type="ECO:0000313" key="5">
    <source>
        <dbReference type="EMBL" id="THU94521.1"/>
    </source>
</evidence>
<evidence type="ECO:0000256" key="4">
    <source>
        <dbReference type="SAM" id="Phobius"/>
    </source>
</evidence>
<dbReference type="PANTHER" id="PTHR24198">
    <property type="entry name" value="ANKYRIN REPEAT AND PROTEIN KINASE DOMAIN-CONTAINING PROTEIN"/>
    <property type="match status" value="1"/>
</dbReference>
<protein>
    <submittedName>
        <fullName evidence="5">Ankyrin</fullName>
    </submittedName>
</protein>